<dbReference type="PANTHER" id="PTHR47763:SF4">
    <property type="entry name" value="ALPHA-PROTEIN KINASE VWKA"/>
    <property type="match status" value="1"/>
</dbReference>
<dbReference type="Proteomes" id="UP001174936">
    <property type="component" value="Unassembled WGS sequence"/>
</dbReference>
<dbReference type="InterPro" id="IPR011009">
    <property type="entry name" value="Kinase-like_dom_sf"/>
</dbReference>
<proteinExistence type="predicted"/>
<dbReference type="InterPro" id="IPR004166">
    <property type="entry name" value="a-kinase_dom"/>
</dbReference>
<keyword evidence="5" id="KW-0732">Signal</keyword>
<feature type="compositionally biased region" description="Low complexity" evidence="7">
    <location>
        <begin position="399"/>
        <end position="410"/>
    </location>
</feature>
<evidence type="ECO:0000313" key="11">
    <source>
        <dbReference type="Proteomes" id="UP001174936"/>
    </source>
</evidence>
<dbReference type="InterPro" id="IPR056861">
    <property type="entry name" value="HMCN1-like_VWA"/>
</dbReference>
<dbReference type="Pfam" id="PF02816">
    <property type="entry name" value="Alpha_kinase"/>
    <property type="match status" value="1"/>
</dbReference>
<dbReference type="InterPro" id="IPR036465">
    <property type="entry name" value="vWFA_dom_sf"/>
</dbReference>
<sequence length="784" mass="86548">MATPPKAVSGTEEPAPMVGEKSESAHKPQAIVSHRRPRRPSSRTSSMTLASTDDDHDVPIRSGCFNLRARFATLFRRHAAVPVTTRRQASVPAPAPAPAPFVATPEQEAQMQLLASRIQAGNENGDDVRVLQLKYDAIVANASTQARATTELFKVACSTDLLFLIDTTGSMGPYIAAAKKQVRDIVKDIKEAFFNEADVRIAVVGYKDHGDRDKIQFLDFTSSADRVSEFLEELSPFGGGDAPEDVLGGIQQALNASWSQQTRCMIHIADAPSHGRTLHNFGETVDKYPNPGYEPHHLTYEPLLQKMIGLNINFALLRINSTTDKMAQKFLEVYAPVAPECKLLTSNIYHRQACDFVEGVRRPPGRKAKMLQFEEQELGTTYSALRHLVVRNVTTSASRTASRLSGSTARGSFDSDDVKFEPKVPSKTPAKRPARRKLKSMMGGAIAEAAEEEVQEEDDYLEAKLDTSPPKWDKTDFLDKTLNVEAFATDVDPFQSLDDLIASDDAITISATDLTVRMHSRPFAQGEMRIASYARTVGSTSQQVVKSFKPHPRRHTKTLAHLADDMRMQVLCQAFAMEFNKIASPPVPLNFVVATCLKPSSPSLTSVNDVPCMSLEPFIGGTYTKYNSNVGWVNESNEVPEVASISETAQAFSHYTFERSEGKLLVSDLQGVRGTLTDPAIHTANPERFKLGDTNLGMAGIKFFFSTHRCNDYCKKLELETSPMMVNESFQFRRRCWELPGDNKDKEVPATVVSEEKATSKVDHQGESRKESDVGTASSEQAEE</sequence>
<dbReference type="Pfam" id="PF25106">
    <property type="entry name" value="VWA_4"/>
    <property type="match status" value="1"/>
</dbReference>
<keyword evidence="6" id="KW-0418">Kinase</keyword>
<evidence type="ECO:0008006" key="12">
    <source>
        <dbReference type="Google" id="ProtNLM"/>
    </source>
</evidence>
<accession>A0AA39YSV4</accession>
<dbReference type="InterPro" id="IPR002035">
    <property type="entry name" value="VWF_A"/>
</dbReference>
<name>A0AA39YSV4_9PEZI</name>
<dbReference type="SUPFAM" id="SSF56112">
    <property type="entry name" value="Protein kinase-like (PK-like)"/>
    <property type="match status" value="1"/>
</dbReference>
<comment type="caution">
    <text evidence="10">The sequence shown here is derived from an EMBL/GenBank/DDBJ whole genome shotgun (WGS) entry which is preliminary data.</text>
</comment>
<evidence type="ECO:0000256" key="5">
    <source>
        <dbReference type="ARBA" id="ARBA00022729"/>
    </source>
</evidence>
<keyword evidence="3" id="KW-0723">Serine/threonine-protein kinase</keyword>
<feature type="domain" description="VWFA" evidence="8">
    <location>
        <begin position="160"/>
        <end position="240"/>
    </location>
</feature>
<dbReference type="CDD" id="cd00198">
    <property type="entry name" value="vWFA"/>
    <property type="match status" value="1"/>
</dbReference>
<evidence type="ECO:0000259" key="9">
    <source>
        <dbReference type="PROSITE" id="PS51158"/>
    </source>
</evidence>
<evidence type="ECO:0000256" key="7">
    <source>
        <dbReference type="SAM" id="MobiDB-lite"/>
    </source>
</evidence>
<evidence type="ECO:0000313" key="10">
    <source>
        <dbReference type="EMBL" id="KAK0658006.1"/>
    </source>
</evidence>
<organism evidence="10 11">
    <name type="scientific">Cercophora newfieldiana</name>
    <dbReference type="NCBI Taxonomy" id="92897"/>
    <lineage>
        <taxon>Eukaryota</taxon>
        <taxon>Fungi</taxon>
        <taxon>Dikarya</taxon>
        <taxon>Ascomycota</taxon>
        <taxon>Pezizomycotina</taxon>
        <taxon>Sordariomycetes</taxon>
        <taxon>Sordariomycetidae</taxon>
        <taxon>Sordariales</taxon>
        <taxon>Lasiosphaeriaceae</taxon>
        <taxon>Cercophora</taxon>
    </lineage>
</organism>
<keyword evidence="11" id="KW-1185">Reference proteome</keyword>
<feature type="compositionally biased region" description="Basic and acidic residues" evidence="7">
    <location>
        <begin position="741"/>
        <end position="773"/>
    </location>
</feature>
<dbReference type="SMART" id="SM00811">
    <property type="entry name" value="Alpha_kinase"/>
    <property type="match status" value="1"/>
</dbReference>
<dbReference type="AlphaFoldDB" id="A0AA39YSV4"/>
<dbReference type="PROSITE" id="PS51158">
    <property type="entry name" value="ALPHA_KINASE"/>
    <property type="match status" value="1"/>
</dbReference>
<feature type="region of interest" description="Disordered" evidence="7">
    <location>
        <begin position="1"/>
        <end position="54"/>
    </location>
</feature>
<feature type="region of interest" description="Disordered" evidence="7">
    <location>
        <begin position="399"/>
        <end position="437"/>
    </location>
</feature>
<evidence type="ECO:0000256" key="6">
    <source>
        <dbReference type="ARBA" id="ARBA00022777"/>
    </source>
</evidence>
<evidence type="ECO:0000256" key="1">
    <source>
        <dbReference type="ARBA" id="ARBA00004613"/>
    </source>
</evidence>
<dbReference type="PROSITE" id="PS50234">
    <property type="entry name" value="VWFA"/>
    <property type="match status" value="1"/>
</dbReference>
<reference evidence="10" key="1">
    <citation type="submission" date="2023-06" db="EMBL/GenBank/DDBJ databases">
        <title>Genome-scale phylogeny and comparative genomics of the fungal order Sordariales.</title>
        <authorList>
            <consortium name="Lawrence Berkeley National Laboratory"/>
            <person name="Hensen N."/>
            <person name="Bonometti L."/>
            <person name="Westerberg I."/>
            <person name="Brannstrom I.O."/>
            <person name="Guillou S."/>
            <person name="Cros-Aarteil S."/>
            <person name="Calhoun S."/>
            <person name="Haridas S."/>
            <person name="Kuo A."/>
            <person name="Mondo S."/>
            <person name="Pangilinan J."/>
            <person name="Riley R."/>
            <person name="Labutti K."/>
            <person name="Andreopoulos B."/>
            <person name="Lipzen A."/>
            <person name="Chen C."/>
            <person name="Yanf M."/>
            <person name="Daum C."/>
            <person name="Ng V."/>
            <person name="Clum A."/>
            <person name="Steindorff A."/>
            <person name="Ohm R."/>
            <person name="Martin F."/>
            <person name="Silar P."/>
            <person name="Natvig D."/>
            <person name="Lalanne C."/>
            <person name="Gautier V."/>
            <person name="Ament-Velasquez S.L."/>
            <person name="Kruys A."/>
            <person name="Hutchinson M.I."/>
            <person name="Powell A.J."/>
            <person name="Barry K."/>
            <person name="Miller A.N."/>
            <person name="Grigoriev I.V."/>
            <person name="Debuchy R."/>
            <person name="Gladieux P."/>
            <person name="Thoren M.H."/>
            <person name="Johannesson H."/>
        </authorList>
    </citation>
    <scope>NUCLEOTIDE SEQUENCE</scope>
    <source>
        <strain evidence="10">SMH2532-1</strain>
    </source>
</reference>
<gene>
    <name evidence="10" type="ORF">B0T16DRAFT_402865</name>
</gene>
<comment type="subcellular location">
    <subcellularLocation>
        <location evidence="1">Secreted</location>
    </subcellularLocation>
</comment>
<feature type="compositionally biased region" description="Polar residues" evidence="7">
    <location>
        <begin position="775"/>
        <end position="784"/>
    </location>
</feature>
<feature type="domain" description="Alpha-type protein kinase" evidence="9">
    <location>
        <begin position="499"/>
        <end position="722"/>
    </location>
</feature>
<dbReference type="SUPFAM" id="SSF53300">
    <property type="entry name" value="vWA-like"/>
    <property type="match status" value="1"/>
</dbReference>
<dbReference type="InterPro" id="IPR052969">
    <property type="entry name" value="Thr-specific_kinase-like"/>
</dbReference>
<dbReference type="Gene3D" id="3.40.50.410">
    <property type="entry name" value="von Willebrand factor, type A domain"/>
    <property type="match status" value="1"/>
</dbReference>
<evidence type="ECO:0000256" key="2">
    <source>
        <dbReference type="ARBA" id="ARBA00022525"/>
    </source>
</evidence>
<dbReference type="Gene3D" id="3.20.200.10">
    <property type="entry name" value="MHCK/EF2 kinase"/>
    <property type="match status" value="1"/>
</dbReference>
<keyword evidence="2" id="KW-0964">Secreted</keyword>
<dbReference type="CDD" id="cd04515">
    <property type="entry name" value="Alpha_kinase"/>
    <property type="match status" value="1"/>
</dbReference>
<dbReference type="GO" id="GO:0004674">
    <property type="term" value="F:protein serine/threonine kinase activity"/>
    <property type="evidence" value="ECO:0007669"/>
    <property type="project" value="UniProtKB-KW"/>
</dbReference>
<evidence type="ECO:0000256" key="4">
    <source>
        <dbReference type="ARBA" id="ARBA00022679"/>
    </source>
</evidence>
<protein>
    <recommendedName>
        <fullName evidence="12">Alpha-type protein kinase domain-containing protein</fullName>
    </recommendedName>
</protein>
<dbReference type="EMBL" id="JAULSV010000001">
    <property type="protein sequence ID" value="KAK0658006.1"/>
    <property type="molecule type" value="Genomic_DNA"/>
</dbReference>
<keyword evidence="4" id="KW-0808">Transferase</keyword>
<dbReference type="GO" id="GO:0005524">
    <property type="term" value="F:ATP binding"/>
    <property type="evidence" value="ECO:0007669"/>
    <property type="project" value="InterPro"/>
</dbReference>
<evidence type="ECO:0000259" key="8">
    <source>
        <dbReference type="PROSITE" id="PS50234"/>
    </source>
</evidence>
<dbReference type="PANTHER" id="PTHR47763">
    <property type="entry name" value="ALPHA-PROTEIN KINASE VWKA"/>
    <property type="match status" value="1"/>
</dbReference>
<feature type="region of interest" description="Disordered" evidence="7">
    <location>
        <begin position="741"/>
        <end position="784"/>
    </location>
</feature>
<dbReference type="Gene3D" id="3.30.200.20">
    <property type="entry name" value="Phosphorylase Kinase, domain 1"/>
    <property type="match status" value="1"/>
</dbReference>
<evidence type="ECO:0000256" key="3">
    <source>
        <dbReference type="ARBA" id="ARBA00022527"/>
    </source>
</evidence>